<dbReference type="InterPro" id="IPR015421">
    <property type="entry name" value="PyrdxlP-dep_Trfase_major"/>
</dbReference>
<evidence type="ECO:0000313" key="7">
    <source>
        <dbReference type="EMBL" id="MPL97863.1"/>
    </source>
</evidence>
<dbReference type="EC" id="2.6.1.9" evidence="7"/>
<reference evidence="7" key="1">
    <citation type="submission" date="2019-08" db="EMBL/GenBank/DDBJ databases">
        <authorList>
            <person name="Kucharzyk K."/>
            <person name="Murdoch R.W."/>
            <person name="Higgins S."/>
            <person name="Loffler F."/>
        </authorList>
    </citation>
    <scope>NUCLEOTIDE SEQUENCE</scope>
</reference>
<feature type="domain" description="Aminotransferase class I/classII large" evidence="6">
    <location>
        <begin position="49"/>
        <end position="397"/>
    </location>
</feature>
<gene>
    <name evidence="7" type="primary">hisC_25</name>
    <name evidence="7" type="ORF">SDC9_44058</name>
</gene>
<dbReference type="InterPro" id="IPR015424">
    <property type="entry name" value="PyrdxlP-dep_Trfase"/>
</dbReference>
<evidence type="ECO:0000256" key="2">
    <source>
        <dbReference type="ARBA" id="ARBA00007441"/>
    </source>
</evidence>
<dbReference type="GO" id="GO:0030170">
    <property type="term" value="F:pyridoxal phosphate binding"/>
    <property type="evidence" value="ECO:0007669"/>
    <property type="project" value="InterPro"/>
</dbReference>
<dbReference type="GO" id="GO:0006520">
    <property type="term" value="P:amino acid metabolic process"/>
    <property type="evidence" value="ECO:0007669"/>
    <property type="project" value="InterPro"/>
</dbReference>
<keyword evidence="5" id="KW-0663">Pyridoxal phosphate</keyword>
<dbReference type="AlphaFoldDB" id="A0A644W619"/>
<keyword evidence="4 7" id="KW-0808">Transferase</keyword>
<dbReference type="InterPro" id="IPR004838">
    <property type="entry name" value="NHTrfase_class1_PyrdxlP-BS"/>
</dbReference>
<dbReference type="InterPro" id="IPR050596">
    <property type="entry name" value="AspAT/PAT-like"/>
</dbReference>
<dbReference type="PANTHER" id="PTHR46383:SF2">
    <property type="entry name" value="AMINOTRANSFERASE"/>
    <property type="match status" value="1"/>
</dbReference>
<dbReference type="EMBL" id="VSSQ01000577">
    <property type="protein sequence ID" value="MPL97863.1"/>
    <property type="molecule type" value="Genomic_DNA"/>
</dbReference>
<name>A0A644W619_9ZZZZ</name>
<accession>A0A644W619</accession>
<dbReference type="PROSITE" id="PS00105">
    <property type="entry name" value="AA_TRANSFER_CLASS_1"/>
    <property type="match status" value="1"/>
</dbReference>
<evidence type="ECO:0000256" key="5">
    <source>
        <dbReference type="ARBA" id="ARBA00022898"/>
    </source>
</evidence>
<dbReference type="PRINTS" id="PR00753">
    <property type="entry name" value="ACCSYNTHASE"/>
</dbReference>
<dbReference type="Pfam" id="PF00155">
    <property type="entry name" value="Aminotran_1_2"/>
    <property type="match status" value="1"/>
</dbReference>
<dbReference type="GO" id="GO:0004400">
    <property type="term" value="F:histidinol-phosphate transaminase activity"/>
    <property type="evidence" value="ECO:0007669"/>
    <property type="project" value="UniProtKB-EC"/>
</dbReference>
<evidence type="ECO:0000256" key="4">
    <source>
        <dbReference type="ARBA" id="ARBA00022679"/>
    </source>
</evidence>
<evidence type="ECO:0000259" key="6">
    <source>
        <dbReference type="Pfam" id="PF00155"/>
    </source>
</evidence>
<comment type="similarity">
    <text evidence="2">Belongs to the class-I pyridoxal-phosphate-dependent aminotransferase family.</text>
</comment>
<protein>
    <submittedName>
        <fullName evidence="7">Histidinol-phosphate aminotransferase</fullName>
        <ecNumber evidence="7">2.6.1.9</ecNumber>
    </submittedName>
</protein>
<dbReference type="Gene3D" id="3.40.640.10">
    <property type="entry name" value="Type I PLP-dependent aspartate aminotransferase-like (Major domain)"/>
    <property type="match status" value="1"/>
</dbReference>
<comment type="cofactor">
    <cofactor evidence="1">
        <name>pyridoxal 5'-phosphate</name>
        <dbReference type="ChEBI" id="CHEBI:597326"/>
    </cofactor>
</comment>
<dbReference type="InterPro" id="IPR015422">
    <property type="entry name" value="PyrdxlP-dep_Trfase_small"/>
</dbReference>
<dbReference type="CDD" id="cd00609">
    <property type="entry name" value="AAT_like"/>
    <property type="match status" value="1"/>
</dbReference>
<proteinExistence type="inferred from homology"/>
<evidence type="ECO:0000256" key="3">
    <source>
        <dbReference type="ARBA" id="ARBA00022576"/>
    </source>
</evidence>
<dbReference type="Gene3D" id="3.90.1150.10">
    <property type="entry name" value="Aspartate Aminotransferase, domain 1"/>
    <property type="match status" value="1"/>
</dbReference>
<dbReference type="InterPro" id="IPR004839">
    <property type="entry name" value="Aminotransferase_I/II_large"/>
</dbReference>
<dbReference type="SUPFAM" id="SSF53383">
    <property type="entry name" value="PLP-dependent transferases"/>
    <property type="match status" value="1"/>
</dbReference>
<comment type="caution">
    <text evidence="7">The sequence shown here is derived from an EMBL/GenBank/DDBJ whole genome shotgun (WGS) entry which is preliminary data.</text>
</comment>
<sequence>MISFSPKVHPVYIKGVIQVKFSERVRALQSSPVRRLLPYAEEARAKGKKIYPLNIGQPDIKTPPSFLKAIKDFSQDVIAYATSQGNNDLRDAMSGYYKNFNIPLEREDIIVTNGGSEALMFAFMAMCDPGDEVLIPEPFYANYNAFAGSVNVKVRPVTTKAEEGFHLPPREEIEALVTPKTRAILVANPGNPTGTIYTRDEMDMLASLALKHELFIVADEVYREFVYDGLQYTSFGHLPEIADRVIIVDSVSKRYSACGARIGCIACRNRDFMAQVLKLAQGRLCVPTLEQVGATALYSTPKSYLEEVNKEYQSRRNTLYKALKEMPGVVCAEPKGAFYVMVKLPVDDAEKFIIWMLQNFDVNGETVMASAGEGFYATPGLGKQEFRLAYVLNNEDLVKAMNILKVGLEAYPGRIEPAVAR</sequence>
<dbReference type="NCBIfam" id="NF005744">
    <property type="entry name" value="PRK07568.1"/>
    <property type="match status" value="1"/>
</dbReference>
<organism evidence="7">
    <name type="scientific">bioreactor metagenome</name>
    <dbReference type="NCBI Taxonomy" id="1076179"/>
    <lineage>
        <taxon>unclassified sequences</taxon>
        <taxon>metagenomes</taxon>
        <taxon>ecological metagenomes</taxon>
    </lineage>
</organism>
<evidence type="ECO:0000256" key="1">
    <source>
        <dbReference type="ARBA" id="ARBA00001933"/>
    </source>
</evidence>
<dbReference type="PANTHER" id="PTHR46383">
    <property type="entry name" value="ASPARTATE AMINOTRANSFERASE"/>
    <property type="match status" value="1"/>
</dbReference>
<keyword evidence="3 7" id="KW-0032">Aminotransferase</keyword>